<dbReference type="EMBL" id="JAATEP010000028">
    <property type="protein sequence ID" value="NJP94248.1"/>
    <property type="molecule type" value="Genomic_DNA"/>
</dbReference>
<evidence type="ECO:0000313" key="1">
    <source>
        <dbReference type="EMBL" id="NJP94248.1"/>
    </source>
</evidence>
<evidence type="ECO:0000313" key="2">
    <source>
        <dbReference type="Proteomes" id="UP000696294"/>
    </source>
</evidence>
<keyword evidence="2" id="KW-1185">Reference proteome</keyword>
<accession>A0ABX1BGL8</accession>
<dbReference type="InterPro" id="IPR011990">
    <property type="entry name" value="TPR-like_helical_dom_sf"/>
</dbReference>
<name>A0ABX1BGL8_9ACTN</name>
<protein>
    <recommendedName>
        <fullName evidence="3">Sel1 repeat family protein</fullName>
    </recommendedName>
</protein>
<comment type="caution">
    <text evidence="1">The sequence shown here is derived from an EMBL/GenBank/DDBJ whole genome shotgun (WGS) entry which is preliminary data.</text>
</comment>
<dbReference type="Gene3D" id="1.25.40.10">
    <property type="entry name" value="Tetratricopeptide repeat domain"/>
    <property type="match status" value="1"/>
</dbReference>
<sequence>MADTHRAGARSEFIAALKELREAAGQPTYSQMHKLSRAEDVPKELPASTLNDILNGKRERLPDCQLVVSFVMVCHRHAESTGLPTDGLGSVAQWLAHWRAARNERAQAIGSYDLYGTPADEAERRTTRTVARLVRLAGDGDDESVYRLAIIKVLTGENAEARYWLHVARQRRHPGAEAFAATSRPEEFAAGQCFAYGQTYEQAGAAKEEIARFYYKLAADHGHPQAIERLRALRTVPFGKLLPAPVPTT</sequence>
<evidence type="ECO:0008006" key="3">
    <source>
        <dbReference type="Google" id="ProtNLM"/>
    </source>
</evidence>
<dbReference type="RefSeq" id="WP_168014979.1">
    <property type="nucleotide sequence ID" value="NZ_JAATEP010000028.1"/>
</dbReference>
<dbReference type="Proteomes" id="UP000696294">
    <property type="component" value="Unassembled WGS sequence"/>
</dbReference>
<organism evidence="1 2">
    <name type="scientific">Nonomuraea composti</name>
    <dbReference type="NCBI Taxonomy" id="2720023"/>
    <lineage>
        <taxon>Bacteria</taxon>
        <taxon>Bacillati</taxon>
        <taxon>Actinomycetota</taxon>
        <taxon>Actinomycetes</taxon>
        <taxon>Streptosporangiales</taxon>
        <taxon>Streptosporangiaceae</taxon>
        <taxon>Nonomuraea</taxon>
    </lineage>
</organism>
<gene>
    <name evidence="1" type="ORF">HCN51_33245</name>
</gene>
<proteinExistence type="predicted"/>
<reference evidence="1 2" key="1">
    <citation type="submission" date="2020-03" db="EMBL/GenBank/DDBJ databases">
        <title>WGS of actinomycetes isolated from Thailand.</title>
        <authorList>
            <person name="Thawai C."/>
        </authorList>
    </citation>
    <scope>NUCLEOTIDE SEQUENCE [LARGE SCALE GENOMIC DNA]</scope>
    <source>
        <strain evidence="1 2">FMUSA5-5</strain>
    </source>
</reference>